<sequence length="500" mass="55241">MQLQALSDRTDDRCRLHMVPNYNLTFKKELPSHDTKMNQKSHHRTPWLNVIDARLLRSDYGGAADNDPNSQFLRATGGDETPSRRPFTEYNCKRSQDSTAAISKKASARISTSKTRGADSDRVYRALRFVELSTARNTAQRRGGNNVLSRSSSQMRAVRFGFGDGNSRVEDVTDKLSERHSSLLSMPATSPLAFHGGKPGLPQFPTIQLKPQRHCNPSNVAQVPAVNESSSSGDVNSDPSEPQIFPVSTNVVCPPSVFATSSLNSKPLSAMIERPEILLDLLKLAALHQPPSPRGLPIRRPKRAQKKIAHLQNRISQIASKSAFSERRHPPIGDCQKPSKGHVSNRIAASAMPYYSQTAQNCISTRPPAISHIDHPLAPKLFSQKYKILPLPLLDEHMTTAEEKMAADVALSQYGEPKGAQDVSCLQPALCALRSPVQEVMLWSSSSPLDKRTPVSNIRGELERIEYKKPIATGSYLDQIDVQEPPTKTPVTATSYDWFV</sequence>
<comment type="caution">
    <text evidence="1">The sequence shown here is derived from an EMBL/GenBank/DDBJ whole genome shotgun (WGS) entry which is preliminary data.</text>
</comment>
<dbReference type="Proteomes" id="UP001241377">
    <property type="component" value="Unassembled WGS sequence"/>
</dbReference>
<name>A0ACC2VT22_9TREE</name>
<organism evidence="1 2">
    <name type="scientific">Naganishia cerealis</name>
    <dbReference type="NCBI Taxonomy" id="610337"/>
    <lineage>
        <taxon>Eukaryota</taxon>
        <taxon>Fungi</taxon>
        <taxon>Dikarya</taxon>
        <taxon>Basidiomycota</taxon>
        <taxon>Agaricomycotina</taxon>
        <taxon>Tremellomycetes</taxon>
        <taxon>Filobasidiales</taxon>
        <taxon>Filobasidiaceae</taxon>
        <taxon>Naganishia</taxon>
    </lineage>
</organism>
<protein>
    <submittedName>
        <fullName evidence="1">Uncharacterized protein</fullName>
    </submittedName>
</protein>
<keyword evidence="2" id="KW-1185">Reference proteome</keyword>
<evidence type="ECO:0000313" key="1">
    <source>
        <dbReference type="EMBL" id="KAJ9102245.1"/>
    </source>
</evidence>
<dbReference type="EMBL" id="JASBWR010000052">
    <property type="protein sequence ID" value="KAJ9102245.1"/>
    <property type="molecule type" value="Genomic_DNA"/>
</dbReference>
<gene>
    <name evidence="1" type="ORF">QFC19_004790</name>
</gene>
<evidence type="ECO:0000313" key="2">
    <source>
        <dbReference type="Proteomes" id="UP001241377"/>
    </source>
</evidence>
<accession>A0ACC2VT22</accession>
<reference evidence="1" key="1">
    <citation type="submission" date="2023-04" db="EMBL/GenBank/DDBJ databases">
        <title>Draft Genome sequencing of Naganishia species isolated from polar environments using Oxford Nanopore Technology.</title>
        <authorList>
            <person name="Leo P."/>
            <person name="Venkateswaran K."/>
        </authorList>
    </citation>
    <scope>NUCLEOTIDE SEQUENCE</scope>
    <source>
        <strain evidence="1">MNA-CCFEE 5261</strain>
    </source>
</reference>
<proteinExistence type="predicted"/>